<dbReference type="RefSeq" id="WP_007736630.1">
    <property type="nucleotide sequence ID" value="NZ_AOMF01000022.1"/>
</dbReference>
<comment type="caution">
    <text evidence="2">The sequence shown here is derived from an EMBL/GenBank/DDBJ whole genome shotgun (WGS) entry which is preliminary data.</text>
</comment>
<dbReference type="eggNOG" id="arCOG08094">
    <property type="taxonomic scope" value="Archaea"/>
</dbReference>
<dbReference type="Pfam" id="PF13619">
    <property type="entry name" value="KTSC"/>
    <property type="match status" value="1"/>
</dbReference>
<feature type="domain" description="KTSC" evidence="1">
    <location>
        <begin position="7"/>
        <end position="62"/>
    </location>
</feature>
<evidence type="ECO:0000313" key="2">
    <source>
        <dbReference type="EMBL" id="EMA56700.1"/>
    </source>
</evidence>
<dbReference type="AlphaFoldDB" id="M0NJ41"/>
<evidence type="ECO:0000313" key="3">
    <source>
        <dbReference type="Proteomes" id="UP000011680"/>
    </source>
</evidence>
<accession>M0NJ41</accession>
<evidence type="ECO:0000259" key="1">
    <source>
        <dbReference type="Pfam" id="PF13619"/>
    </source>
</evidence>
<dbReference type="EMBL" id="AOMF01000022">
    <property type="protein sequence ID" value="EMA56700.1"/>
    <property type="molecule type" value="Genomic_DNA"/>
</dbReference>
<organism evidence="2 3">
    <name type="scientific">Halococcus thailandensis JCM 13552</name>
    <dbReference type="NCBI Taxonomy" id="1227457"/>
    <lineage>
        <taxon>Archaea</taxon>
        <taxon>Methanobacteriati</taxon>
        <taxon>Methanobacteriota</taxon>
        <taxon>Stenosarchaea group</taxon>
        <taxon>Halobacteria</taxon>
        <taxon>Halobacteriales</taxon>
        <taxon>Halococcaceae</taxon>
        <taxon>Halococcus</taxon>
    </lineage>
</organism>
<dbReference type="InterPro" id="IPR025309">
    <property type="entry name" value="KTSC_dom"/>
</dbReference>
<sequence>MEREPVSSSLLRSVGYDSDQQLLEVELQDGKIYRYADVPEQTYQGLIEADSLGRYFNQHIRELSYSRVE</sequence>
<proteinExistence type="predicted"/>
<protein>
    <submittedName>
        <fullName evidence="2">Imidazoleglycerol-phosphate synthase</fullName>
    </submittedName>
</protein>
<dbReference type="Proteomes" id="UP000011680">
    <property type="component" value="Unassembled WGS sequence"/>
</dbReference>
<keyword evidence="3" id="KW-1185">Reference proteome</keyword>
<dbReference type="OrthoDB" id="104538at2157"/>
<reference evidence="2 3" key="1">
    <citation type="journal article" date="2014" name="PLoS Genet.">
        <title>Phylogenetically driven sequencing of extremely halophilic archaea reveals strategies for static and dynamic osmo-response.</title>
        <authorList>
            <person name="Becker E.A."/>
            <person name="Seitzer P.M."/>
            <person name="Tritt A."/>
            <person name="Larsen D."/>
            <person name="Krusor M."/>
            <person name="Yao A.I."/>
            <person name="Wu D."/>
            <person name="Madern D."/>
            <person name="Eisen J.A."/>
            <person name="Darling A.E."/>
            <person name="Facciotti M.T."/>
        </authorList>
    </citation>
    <scope>NUCLEOTIDE SEQUENCE [LARGE SCALE GENOMIC DNA]</scope>
    <source>
        <strain evidence="2 3">JCM 13552</strain>
    </source>
</reference>
<dbReference type="STRING" id="1227457.C451_00910"/>
<name>M0NJ41_9EURY</name>
<gene>
    <name evidence="2" type="ORF">C451_00910</name>
</gene>